<dbReference type="InterPro" id="IPR000286">
    <property type="entry name" value="HDACs"/>
</dbReference>
<dbReference type="Proteomes" id="UP000095210">
    <property type="component" value="Chromosome"/>
</dbReference>
<dbReference type="RefSeq" id="WP_236750575.1">
    <property type="nucleotide sequence ID" value="NZ_CP014859.1"/>
</dbReference>
<dbReference type="InterPro" id="IPR023801">
    <property type="entry name" value="His_deacetylse_dom"/>
</dbReference>
<comment type="similarity">
    <text evidence="2">Belongs to the histone deacetylase family.</text>
</comment>
<dbReference type="GO" id="GO:0045150">
    <property type="term" value="P:acetoin catabolic process"/>
    <property type="evidence" value="ECO:0007669"/>
    <property type="project" value="UniProtKB-KW"/>
</dbReference>
<dbReference type="PANTHER" id="PTHR10625">
    <property type="entry name" value="HISTONE DEACETYLASE HDAC1-RELATED"/>
    <property type="match status" value="1"/>
</dbReference>
<comment type="pathway">
    <text evidence="1">Ketone degradation; acetoin degradation.</text>
</comment>
<dbReference type="AlphaFoldDB" id="A0AAC9MY26"/>
<dbReference type="Pfam" id="PF00850">
    <property type="entry name" value="Hist_deacetyl"/>
    <property type="match status" value="1"/>
</dbReference>
<dbReference type="PRINTS" id="PR01272">
    <property type="entry name" value="ACUCPROTEIN"/>
</dbReference>
<dbReference type="InterPro" id="IPR003085">
    <property type="entry name" value="AcuC"/>
</dbReference>
<dbReference type="InterPro" id="IPR037138">
    <property type="entry name" value="His_deacetylse_dom_sf"/>
</dbReference>
<evidence type="ECO:0000313" key="6">
    <source>
        <dbReference type="EMBL" id="AOS62552.1"/>
    </source>
</evidence>
<evidence type="ECO:0000256" key="3">
    <source>
        <dbReference type="ARBA" id="ARBA00020218"/>
    </source>
</evidence>
<organism evidence="6 7">
    <name type="scientific">Actinoalloteichus hymeniacidonis</name>
    <dbReference type="NCBI Taxonomy" id="340345"/>
    <lineage>
        <taxon>Bacteria</taxon>
        <taxon>Bacillati</taxon>
        <taxon>Actinomycetota</taxon>
        <taxon>Actinomycetes</taxon>
        <taxon>Pseudonocardiales</taxon>
        <taxon>Pseudonocardiaceae</taxon>
        <taxon>Actinoalloteichus</taxon>
    </lineage>
</organism>
<evidence type="ECO:0000256" key="4">
    <source>
        <dbReference type="ARBA" id="ARBA00022627"/>
    </source>
</evidence>
<keyword evidence="4" id="KW-0006">Acetoin catabolism</keyword>
<dbReference type="Gene3D" id="3.40.800.20">
    <property type="entry name" value="Histone deacetylase domain"/>
    <property type="match status" value="1"/>
</dbReference>
<dbReference type="PRINTS" id="PR01270">
    <property type="entry name" value="HDASUPER"/>
</dbReference>
<name>A0AAC9MY26_9PSEU</name>
<gene>
    <name evidence="6" type="ORF">TL08_08685</name>
</gene>
<dbReference type="CDD" id="cd09994">
    <property type="entry name" value="HDAC_AcuC_like"/>
    <property type="match status" value="1"/>
</dbReference>
<protein>
    <recommendedName>
        <fullName evidence="3">Acetoin utilization protein AcuC</fullName>
    </recommendedName>
</protein>
<dbReference type="GO" id="GO:0004407">
    <property type="term" value="F:histone deacetylase activity"/>
    <property type="evidence" value="ECO:0007669"/>
    <property type="project" value="TreeGrafter"/>
</dbReference>
<keyword evidence="7" id="KW-1185">Reference proteome</keyword>
<feature type="domain" description="Histone deacetylase" evidence="5">
    <location>
        <begin position="21"/>
        <end position="320"/>
    </location>
</feature>
<dbReference type="InterPro" id="IPR023696">
    <property type="entry name" value="Ureohydrolase_dom_sf"/>
</dbReference>
<reference evidence="7" key="1">
    <citation type="submission" date="2016-03" db="EMBL/GenBank/DDBJ databases">
        <title>Complete genome sequence of the type strain Actinoalloteichus hymeniacidonis DSM 45092.</title>
        <authorList>
            <person name="Schaffert L."/>
            <person name="Albersmeier A."/>
            <person name="Winkler A."/>
            <person name="Kalinowski J."/>
            <person name="Zotchev S."/>
            <person name="Ruckert C."/>
        </authorList>
    </citation>
    <scope>NUCLEOTIDE SEQUENCE [LARGE SCALE GENOMIC DNA]</scope>
    <source>
        <strain evidence="7">HPA177(T) (DSM 45092(T))</strain>
    </source>
</reference>
<evidence type="ECO:0000313" key="7">
    <source>
        <dbReference type="Proteomes" id="UP000095210"/>
    </source>
</evidence>
<evidence type="ECO:0000256" key="2">
    <source>
        <dbReference type="ARBA" id="ARBA00005947"/>
    </source>
</evidence>
<sequence length="409" mass="43846">MVSTAIVWDEALLGYDLGPNHPLAPIRLDLTMRLADALGVLTGVRRLRPDPADDDLLATVHRRDYLAAVRAASNGADRMPSGLVDHFGLGTVDNPVFPGMHDASALIAGASVAAAREILEGRVSRAVNIAGGLHHAMSGNAAGFCVYNDCAVAIAWLLDQGVERIAYLDVDVHHGDGVQAAFYHDPRVLTVSVHQHPRTLWPGTGLASDLGGPAAPGRAVNLALPPGTSDAGWQRAFHAVVPSLLAEFEPQILVTQCGVDTHREDPLADLSLTVDGHRTIYRTLRALADTYADGRWLALGGGGYALHRVVPRSWTHLLAVLTDRDLDPDTAVPAEWRSHAQESAGGIAMPMAMTDRERHDEGAVDTTELGDVCFTPWDGDVSQDVDRAVLATRRAAFPLYGLDPEDRRD</sequence>
<dbReference type="PANTHER" id="PTHR10625:SF10">
    <property type="entry name" value="HISTONE DEACETYLASE HDAC1"/>
    <property type="match status" value="1"/>
</dbReference>
<proteinExistence type="inferred from homology"/>
<evidence type="ECO:0000259" key="5">
    <source>
        <dbReference type="Pfam" id="PF00850"/>
    </source>
</evidence>
<accession>A0AAC9MY26</accession>
<dbReference type="GO" id="GO:0040029">
    <property type="term" value="P:epigenetic regulation of gene expression"/>
    <property type="evidence" value="ECO:0007669"/>
    <property type="project" value="TreeGrafter"/>
</dbReference>
<dbReference type="EMBL" id="CP014859">
    <property type="protein sequence ID" value="AOS62552.1"/>
    <property type="molecule type" value="Genomic_DNA"/>
</dbReference>
<evidence type="ECO:0000256" key="1">
    <source>
        <dbReference type="ARBA" id="ARBA00005101"/>
    </source>
</evidence>
<dbReference type="SUPFAM" id="SSF52768">
    <property type="entry name" value="Arginase/deacetylase"/>
    <property type="match status" value="1"/>
</dbReference>
<dbReference type="KEGG" id="ahm:TL08_08685"/>